<feature type="compositionally biased region" description="Polar residues" evidence="1">
    <location>
        <begin position="1"/>
        <end position="20"/>
    </location>
</feature>
<feature type="region of interest" description="Disordered" evidence="1">
    <location>
        <begin position="1"/>
        <end position="39"/>
    </location>
</feature>
<gene>
    <name evidence="2" type="ORF">CU098_002821</name>
</gene>
<evidence type="ECO:0000313" key="2">
    <source>
        <dbReference type="EMBL" id="RCH78290.1"/>
    </source>
</evidence>
<organism evidence="2 3">
    <name type="scientific">Rhizopus stolonifer</name>
    <name type="common">Rhizopus nigricans</name>
    <dbReference type="NCBI Taxonomy" id="4846"/>
    <lineage>
        <taxon>Eukaryota</taxon>
        <taxon>Fungi</taxon>
        <taxon>Fungi incertae sedis</taxon>
        <taxon>Mucoromycota</taxon>
        <taxon>Mucoromycotina</taxon>
        <taxon>Mucoromycetes</taxon>
        <taxon>Mucorales</taxon>
        <taxon>Mucorineae</taxon>
        <taxon>Rhizopodaceae</taxon>
        <taxon>Rhizopus</taxon>
    </lineage>
</organism>
<feature type="non-terminal residue" evidence="2">
    <location>
        <position position="72"/>
    </location>
</feature>
<dbReference type="STRING" id="4846.A0A367IKU9"/>
<evidence type="ECO:0000313" key="3">
    <source>
        <dbReference type="Proteomes" id="UP000253551"/>
    </source>
</evidence>
<dbReference type="AlphaFoldDB" id="A0A367IKU9"/>
<accession>A0A367IKU9</accession>
<dbReference type="Proteomes" id="UP000253551">
    <property type="component" value="Unassembled WGS sequence"/>
</dbReference>
<dbReference type="OrthoDB" id="10516435at2759"/>
<sequence>MSYQSNTDHNHHFQQNQFENPNPAKEKTYSSSSDSDGFMEKRQASSGLAGFIKNPYVCFTAIFASIGGVLFG</sequence>
<name>A0A367IKU9_RHIST</name>
<reference evidence="2 3" key="1">
    <citation type="journal article" date="2018" name="G3 (Bethesda)">
        <title>Phylogenetic and Phylogenomic Definition of Rhizopus Species.</title>
        <authorList>
            <person name="Gryganskyi A.P."/>
            <person name="Golan J."/>
            <person name="Dolatabadi S."/>
            <person name="Mondo S."/>
            <person name="Robb S."/>
            <person name="Idnurm A."/>
            <person name="Muszewska A."/>
            <person name="Steczkiewicz K."/>
            <person name="Masonjones S."/>
            <person name="Liao H.L."/>
            <person name="Gajdeczka M.T."/>
            <person name="Anike F."/>
            <person name="Vuek A."/>
            <person name="Anishchenko I.M."/>
            <person name="Voigt K."/>
            <person name="de Hoog G.S."/>
            <person name="Smith M.E."/>
            <person name="Heitman J."/>
            <person name="Vilgalys R."/>
            <person name="Stajich J.E."/>
        </authorList>
    </citation>
    <scope>NUCLEOTIDE SEQUENCE [LARGE SCALE GENOMIC DNA]</scope>
    <source>
        <strain evidence="2 3">LSU 92-RS-03</strain>
    </source>
</reference>
<protein>
    <submittedName>
        <fullName evidence="2">Uncharacterized protein</fullName>
    </submittedName>
</protein>
<evidence type="ECO:0000256" key="1">
    <source>
        <dbReference type="SAM" id="MobiDB-lite"/>
    </source>
</evidence>
<keyword evidence="3" id="KW-1185">Reference proteome</keyword>
<comment type="caution">
    <text evidence="2">The sequence shown here is derived from an EMBL/GenBank/DDBJ whole genome shotgun (WGS) entry which is preliminary data.</text>
</comment>
<dbReference type="EMBL" id="PJQM01007355">
    <property type="protein sequence ID" value="RCH78290.1"/>
    <property type="molecule type" value="Genomic_DNA"/>
</dbReference>
<proteinExistence type="predicted"/>